<feature type="compositionally biased region" description="Basic and acidic residues" evidence="1">
    <location>
        <begin position="423"/>
        <end position="447"/>
    </location>
</feature>
<dbReference type="PROSITE" id="PS51257">
    <property type="entry name" value="PROKAR_LIPOPROTEIN"/>
    <property type="match status" value="1"/>
</dbReference>
<dbReference type="EMBL" id="MNUE01000030">
    <property type="protein sequence ID" value="OJD33419.1"/>
    <property type="molecule type" value="Genomic_DNA"/>
</dbReference>
<feature type="transmembrane region" description="Helical" evidence="2">
    <location>
        <begin position="381"/>
        <end position="403"/>
    </location>
</feature>
<evidence type="ECO:0000256" key="1">
    <source>
        <dbReference type="SAM" id="MobiDB-lite"/>
    </source>
</evidence>
<evidence type="ECO:0000256" key="2">
    <source>
        <dbReference type="SAM" id="Phobius"/>
    </source>
</evidence>
<dbReference type="SUPFAM" id="SSF52058">
    <property type="entry name" value="L domain-like"/>
    <property type="match status" value="1"/>
</dbReference>
<feature type="region of interest" description="Disordered" evidence="1">
    <location>
        <begin position="408"/>
        <end position="480"/>
    </location>
</feature>
<protein>
    <submittedName>
        <fullName evidence="4">Gpi-anchored cell wall organization protein ecm33</fullName>
    </submittedName>
</protein>
<dbReference type="Proteomes" id="UP000183809">
    <property type="component" value="Unassembled WGS sequence"/>
</dbReference>
<accession>A0A1J9RLG6</accession>
<keyword evidence="3" id="KW-0732">Signal</keyword>
<evidence type="ECO:0000313" key="5">
    <source>
        <dbReference type="Proteomes" id="UP000183809"/>
    </source>
</evidence>
<sequence length="480" mass="51237">MSSFRALSVARLTVALMIWFSSSYAVAQSCSASMLTIRGPADTTAFALCPTFTGNIQISPEATGNISLDGLKRLNGHVTASDNGGLTGLSADLLEQIDDYMYLQRLPQLSTLFFPRLRSVGNQLRLEHLPELSELGFDATITECPSFSVTDTALTSISGIDPAGITDGFNITSNKRLEVITMTLNSTRLTTGGTVTVADNSPELSVAFPNLVSAQNLELSNISSILLPSLVESEEIAVRSSTIGNFTAPKLTNVGNGTFGLWFEACHDLIDIEVASLVNTGGFIVLDSEQVRNLTLPRLRTNVYGFRLAGDLEVLSIPAIQSISGNFFLNTSSSDFDCSPFRALKEAGKITGSFDCIAASNSTTVASTSPLANNLSAAQKAGVGVGVGGAVLLCLVLILSFVLRRKQRQRPDRRRAPQPLKSNHKDPAELGDGGEKKELPSECRIHEMASSPAEALNELETPSKAHELQADRQIVEVPGD</sequence>
<dbReference type="STRING" id="236234.A0A1J9RLG6"/>
<keyword evidence="5" id="KW-1185">Reference proteome</keyword>
<evidence type="ECO:0000313" key="4">
    <source>
        <dbReference type="EMBL" id="OJD33419.1"/>
    </source>
</evidence>
<name>A0A1J9RLG6_9PEZI</name>
<reference evidence="4 5" key="1">
    <citation type="submission" date="2016-10" db="EMBL/GenBank/DDBJ databases">
        <title>Proteomics and genomics reveal pathogen-plant mechanisms compatible with a hemibiotrophic lifestyle of Diplodia corticola.</title>
        <authorList>
            <person name="Fernandes I."/>
            <person name="De Jonge R."/>
            <person name="Van De Peer Y."/>
            <person name="Devreese B."/>
            <person name="Alves A."/>
            <person name="Esteves A.C."/>
        </authorList>
    </citation>
    <scope>NUCLEOTIDE SEQUENCE [LARGE SCALE GENOMIC DNA]</scope>
    <source>
        <strain evidence="4 5">CBS 112549</strain>
    </source>
</reference>
<proteinExistence type="predicted"/>
<organism evidence="4 5">
    <name type="scientific">Diplodia corticola</name>
    <dbReference type="NCBI Taxonomy" id="236234"/>
    <lineage>
        <taxon>Eukaryota</taxon>
        <taxon>Fungi</taxon>
        <taxon>Dikarya</taxon>
        <taxon>Ascomycota</taxon>
        <taxon>Pezizomycotina</taxon>
        <taxon>Dothideomycetes</taxon>
        <taxon>Dothideomycetes incertae sedis</taxon>
        <taxon>Botryosphaeriales</taxon>
        <taxon>Botryosphaeriaceae</taxon>
        <taxon>Diplodia</taxon>
    </lineage>
</organism>
<keyword evidence="2" id="KW-1133">Transmembrane helix</keyword>
<feature type="signal peptide" evidence="3">
    <location>
        <begin position="1"/>
        <end position="27"/>
    </location>
</feature>
<keyword evidence="2" id="KW-0812">Transmembrane</keyword>
<comment type="caution">
    <text evidence="4">The sequence shown here is derived from an EMBL/GenBank/DDBJ whole genome shotgun (WGS) entry which is preliminary data.</text>
</comment>
<gene>
    <name evidence="4" type="ORF">BKCO1_300005</name>
</gene>
<feature type="chain" id="PRO_5009656721" evidence="3">
    <location>
        <begin position="28"/>
        <end position="480"/>
    </location>
</feature>
<dbReference type="AlphaFoldDB" id="A0A1J9RLG6"/>
<dbReference type="GeneID" id="31014191"/>
<evidence type="ECO:0000256" key="3">
    <source>
        <dbReference type="SAM" id="SignalP"/>
    </source>
</evidence>
<feature type="compositionally biased region" description="Basic and acidic residues" evidence="1">
    <location>
        <begin position="461"/>
        <end position="474"/>
    </location>
</feature>
<dbReference type="RefSeq" id="XP_020129679.1">
    <property type="nucleotide sequence ID" value="XM_020273930.1"/>
</dbReference>
<keyword evidence="2" id="KW-0472">Membrane</keyword>
<dbReference type="OrthoDB" id="536881at2759"/>